<keyword evidence="1" id="KW-0472">Membrane</keyword>
<name>A0A2D3I5C3_9VIRU</name>
<keyword evidence="1" id="KW-0812">Transmembrane</keyword>
<organism evidence="2">
    <name type="scientific">White spot syndrome virus</name>
    <dbReference type="NCBI Taxonomy" id="342409"/>
    <lineage>
        <taxon>Viruses</taxon>
        <taxon>Viruses incertae sedis</taxon>
        <taxon>Naldaviricetes</taxon>
        <taxon>Nimaviridae</taxon>
        <taxon>Whispovirus</taxon>
    </lineage>
</organism>
<dbReference type="EMBL" id="MF768985">
    <property type="protein sequence ID" value="ATU83600.1"/>
    <property type="molecule type" value="Genomic_DNA"/>
</dbReference>
<evidence type="ECO:0000256" key="1">
    <source>
        <dbReference type="SAM" id="Phobius"/>
    </source>
</evidence>
<dbReference type="Proteomes" id="UP000267516">
    <property type="component" value="Segment"/>
</dbReference>
<reference evidence="2" key="1">
    <citation type="journal article" date="2018" name="Aquaculture">
        <title>Complete genome sequence of a white spot syndrome virus associated with a disease incursion in Australia.</title>
        <authorList>
            <person name="Oakey J."/>
            <person name="Smith C.S."/>
        </authorList>
    </citation>
    <scope>NUCLEOTIDE SEQUENCE [LARGE SCALE GENOMIC DNA]</scope>
    <source>
        <strain evidence="2">WSSV-AU</strain>
    </source>
</reference>
<proteinExistence type="predicted"/>
<protein>
    <submittedName>
        <fullName evidence="2">ORF34</fullName>
    </submittedName>
</protein>
<sequence>MTEIELHRYLTARDCCKETVLNTFLASLHVSGSLTAEAEEEEEEEDPEGDAAAAATALLSTWVLVARKGYDLMLITGTGFELLLLFFFCFLVTGSWPLEHGRLLPMMHSR</sequence>
<accession>A0A2D3I5C3</accession>
<keyword evidence="1" id="KW-1133">Transmembrane helix</keyword>
<evidence type="ECO:0000313" key="2">
    <source>
        <dbReference type="EMBL" id="ATU83600.1"/>
    </source>
</evidence>
<feature type="transmembrane region" description="Helical" evidence="1">
    <location>
        <begin position="72"/>
        <end position="96"/>
    </location>
</feature>